<dbReference type="EMBL" id="PEXU01000057">
    <property type="protein sequence ID" value="PIS42114.1"/>
    <property type="molecule type" value="Genomic_DNA"/>
</dbReference>
<dbReference type="PANTHER" id="PTHR46401">
    <property type="entry name" value="GLYCOSYLTRANSFERASE WBBK-RELATED"/>
    <property type="match status" value="1"/>
</dbReference>
<gene>
    <name evidence="4" type="ORF">COT24_05250</name>
</gene>
<dbReference type="Pfam" id="PF00534">
    <property type="entry name" value="Glycos_transf_1"/>
    <property type="match status" value="1"/>
</dbReference>
<organism evidence="4 5">
    <name type="scientific">Candidatus Kerfeldbacteria bacterium CG08_land_8_20_14_0_20_40_16</name>
    <dbReference type="NCBI Taxonomy" id="2014244"/>
    <lineage>
        <taxon>Bacteria</taxon>
        <taxon>Candidatus Kerfeldiibacteriota</taxon>
    </lineage>
</organism>
<evidence type="ECO:0000256" key="1">
    <source>
        <dbReference type="ARBA" id="ARBA00022679"/>
    </source>
</evidence>
<dbReference type="GO" id="GO:0009103">
    <property type="term" value="P:lipopolysaccharide biosynthetic process"/>
    <property type="evidence" value="ECO:0007669"/>
    <property type="project" value="TreeGrafter"/>
</dbReference>
<feature type="domain" description="Glycosyltransferase subfamily 4-like N-terminal" evidence="3">
    <location>
        <begin position="17"/>
        <end position="202"/>
    </location>
</feature>
<feature type="domain" description="Glycosyl transferase family 1" evidence="2">
    <location>
        <begin position="224"/>
        <end position="379"/>
    </location>
</feature>
<comment type="caution">
    <text evidence="4">The sequence shown here is derived from an EMBL/GenBank/DDBJ whole genome shotgun (WGS) entry which is preliminary data.</text>
</comment>
<dbReference type="AlphaFoldDB" id="A0A2H0YUD7"/>
<dbReference type="InterPro" id="IPR028098">
    <property type="entry name" value="Glyco_trans_4-like_N"/>
</dbReference>
<dbReference type="SUPFAM" id="SSF53756">
    <property type="entry name" value="UDP-Glycosyltransferase/glycogen phosphorylase"/>
    <property type="match status" value="1"/>
</dbReference>
<dbReference type="GO" id="GO:0016757">
    <property type="term" value="F:glycosyltransferase activity"/>
    <property type="evidence" value="ECO:0007669"/>
    <property type="project" value="InterPro"/>
</dbReference>
<sequence>MIIGIDASRANEVKKTGTEWYAYYLIQEFKKIADPNDQLILYTKEPLRDDLAILPSNFKNKVLSWPPKYLWTQIRLSWEMIFKKPDLLFVPAHTIPFVHPKNTVTTLHDVGFERFQELYSKDTIGCQTSQLKQIINLMVRILTLGKYGSNEYDYHRFSARYALKHARKVLTISNFTKQEILNIYNRVKRDKITVIPLAYNQERLKTKVSAESINNTLSKYNIIKPYFLSIGRLEEKKNTLGLIESFQILIEKYHFAGQLVLLGKPGYNFNQILKTIERYNLETRVIRPGWVSEEERIILLKSATVFVFPSFYEGFGIPPLEAMASGVPVVAANSASIPEVLGNAALLINPNNPQAIATGVNSILENQELRKKLIALGYERIKKYSWENTARQTMMVLKRP</sequence>
<dbReference type="FunFam" id="3.40.50.2000:FF:000119">
    <property type="entry name" value="Glycosyl transferase group 1"/>
    <property type="match status" value="1"/>
</dbReference>
<evidence type="ECO:0000313" key="4">
    <source>
        <dbReference type="EMBL" id="PIS42114.1"/>
    </source>
</evidence>
<dbReference type="Pfam" id="PF13439">
    <property type="entry name" value="Glyco_transf_4"/>
    <property type="match status" value="1"/>
</dbReference>
<reference evidence="4 5" key="1">
    <citation type="submission" date="2017-09" db="EMBL/GenBank/DDBJ databases">
        <title>Depth-based differentiation of microbial function through sediment-hosted aquifers and enrichment of novel symbionts in the deep terrestrial subsurface.</title>
        <authorList>
            <person name="Probst A.J."/>
            <person name="Ladd B."/>
            <person name="Jarett J.K."/>
            <person name="Geller-Mcgrath D.E."/>
            <person name="Sieber C.M."/>
            <person name="Emerson J.B."/>
            <person name="Anantharaman K."/>
            <person name="Thomas B.C."/>
            <person name="Malmstrom R."/>
            <person name="Stieglmeier M."/>
            <person name="Klingl A."/>
            <person name="Woyke T."/>
            <person name="Ryan C.M."/>
            <person name="Banfield J.F."/>
        </authorList>
    </citation>
    <scope>NUCLEOTIDE SEQUENCE [LARGE SCALE GENOMIC DNA]</scope>
    <source>
        <strain evidence="4">CG08_land_8_20_14_0_20_40_16</strain>
    </source>
</reference>
<evidence type="ECO:0000259" key="2">
    <source>
        <dbReference type="Pfam" id="PF00534"/>
    </source>
</evidence>
<dbReference type="PANTHER" id="PTHR46401:SF2">
    <property type="entry name" value="GLYCOSYLTRANSFERASE WBBK-RELATED"/>
    <property type="match status" value="1"/>
</dbReference>
<dbReference type="Proteomes" id="UP000231542">
    <property type="component" value="Unassembled WGS sequence"/>
</dbReference>
<evidence type="ECO:0000313" key="5">
    <source>
        <dbReference type="Proteomes" id="UP000231542"/>
    </source>
</evidence>
<proteinExistence type="predicted"/>
<accession>A0A2H0YUD7</accession>
<keyword evidence="1" id="KW-0808">Transferase</keyword>
<name>A0A2H0YUD7_9BACT</name>
<evidence type="ECO:0008006" key="6">
    <source>
        <dbReference type="Google" id="ProtNLM"/>
    </source>
</evidence>
<protein>
    <recommendedName>
        <fullName evidence="6">Glycosyltransferase family 1 protein</fullName>
    </recommendedName>
</protein>
<dbReference type="CDD" id="cd03809">
    <property type="entry name" value="GT4_MtfB-like"/>
    <property type="match status" value="1"/>
</dbReference>
<dbReference type="InterPro" id="IPR001296">
    <property type="entry name" value="Glyco_trans_1"/>
</dbReference>
<evidence type="ECO:0000259" key="3">
    <source>
        <dbReference type="Pfam" id="PF13439"/>
    </source>
</evidence>
<dbReference type="Gene3D" id="3.40.50.2000">
    <property type="entry name" value="Glycogen Phosphorylase B"/>
    <property type="match status" value="2"/>
</dbReference>